<reference evidence="4 5" key="1">
    <citation type="submission" date="2024-08" db="EMBL/GenBank/DDBJ databases">
        <title>The draft genome of Apodemus speciosus.</title>
        <authorList>
            <person name="Nabeshima K."/>
            <person name="Suzuki S."/>
            <person name="Onuma M."/>
        </authorList>
    </citation>
    <scope>NUCLEOTIDE SEQUENCE [LARGE SCALE GENOMIC DNA]</scope>
    <source>
        <strain evidence="4">IB14-021</strain>
    </source>
</reference>
<dbReference type="Gene3D" id="2.60.40.2440">
    <property type="entry name" value="Carbohydrate binding type-21 domain"/>
    <property type="match status" value="1"/>
</dbReference>
<evidence type="ECO:0000313" key="5">
    <source>
        <dbReference type="Proteomes" id="UP001623349"/>
    </source>
</evidence>
<keyword evidence="2" id="KW-0472">Membrane</keyword>
<dbReference type="EMBL" id="BAAFST010000006">
    <property type="protein sequence ID" value="GAB1290567.1"/>
    <property type="molecule type" value="Genomic_DNA"/>
</dbReference>
<feature type="compositionally biased region" description="Polar residues" evidence="1">
    <location>
        <begin position="682"/>
        <end position="692"/>
    </location>
</feature>
<feature type="domain" description="CBM21" evidence="3">
    <location>
        <begin position="186"/>
        <end position="294"/>
    </location>
</feature>
<dbReference type="Proteomes" id="UP001623349">
    <property type="component" value="Unassembled WGS sequence"/>
</dbReference>
<feature type="compositionally biased region" description="Basic and acidic residues" evidence="1">
    <location>
        <begin position="445"/>
        <end position="463"/>
    </location>
</feature>
<evidence type="ECO:0000259" key="3">
    <source>
        <dbReference type="PROSITE" id="PS51159"/>
    </source>
</evidence>
<feature type="region of interest" description="Disordered" evidence="1">
    <location>
        <begin position="411"/>
        <end position="479"/>
    </location>
</feature>
<sequence>MLSYKRPWSQASIVYKPFGSIYRADFFCNVNCNLTLILSLGISDTSLYQLYSLLLFDKSERPMEPAEEPGQISKDNFLEVPNLSDSVCEDEEIKATFKPGFSPQPSRRGSGSSEDLYLDTPTSASRRVSFADSLGFSLVSVKEFDCWELPSVSTDFDLRGDIFHTDEYVLSPLFDLPSSKEKLMEQLQVQKAVLESAEHLPGSTSVKGIIRVLNISFEKLVYVRMSLDDWQTHYDILAEYVPNSCDGETDQFSFKISLVPPYQKDGGKVEFCIRYETSAGTFWSNNNGTNYILLCQKKKKEPEPVKPLEEAPSRQIKGCLKDISKEEPLLTPEENKFETLKFTESYIPTIICSHEDKDDLGANHQNVKDINKKHDEQNEKELDLMINQRLITSKDEKNTFSTEAVNFTNKAEASKKKEAHHEIHTDLFRGPLSPSLSAESSLNRDSYHSRKYSPGDEYGHPPSEEIISDVGEIGPSLGDTISDELMQLELRSKEDLDDNANPAHGSGRVCSSSDQLMAGGLKNNEAGIKKTGRKDYKYLHGGSYLEASINLEESNASSKDDYAKVYDKRETQTCLGVNENPSKSFQPILLNQEGQMGNPKVSTEGAKANNQDLTTLLSRDNTTNTWAVTEDSYPSTDTTVSWREVGSGINLEPRTTDLGSPRKSNLLTDDHLCQADRERSDTSNPEDQNMNTQHRKNWSVLESQQETRETETNITTHTKEQAEYKDMWGKGDNSGNRKAIPREQLFTCQETECYKLSSLADHGITEKAQAVTAYIIKTTLESTPESVSAGGKAIIAKLPQETARNDRPIEVKKTAFDPHEGRKDDSHYSLCHGDAAGVIHDNDFERESHLDICNVCVDEMEKEKTTSTCSPRKTYDKEKHGIGSVTSIDEPSQVITGNQKATSKLDLHLGVLSTDRAIIPANTDLELLQELSRRTDFSAVHSAFNSDTASASQGSSQVYRRCSKKSVPSYGEEKAVINATLQSIPTKSECNWHAESEILGHAMSKPEGVFKSSEIMKSGSGGEGGRGPIHQQKEDSLENSQGPMSLINEPLENLDEASSGNEGLICSGESQCYLGDKESESSTSATVPIQDLEAQGRESLLSISTNSKIPYFLLFLIFLATVYYYDLMIGLAFYLFSLYWLYWEGGRQRESVKKK</sequence>
<feature type="region of interest" description="Disordered" evidence="1">
    <location>
        <begin position="97"/>
        <end position="116"/>
    </location>
</feature>
<feature type="compositionally biased region" description="Low complexity" evidence="1">
    <location>
        <begin position="99"/>
        <end position="113"/>
    </location>
</feature>
<feature type="compositionally biased region" description="Low complexity" evidence="1">
    <location>
        <begin position="431"/>
        <end position="441"/>
    </location>
</feature>
<dbReference type="InterPro" id="IPR005036">
    <property type="entry name" value="CBM21_dom"/>
</dbReference>
<feature type="region of interest" description="Disordered" evidence="1">
    <location>
        <begin position="1013"/>
        <end position="1046"/>
    </location>
</feature>
<accession>A0ABQ0EU46</accession>
<comment type="caution">
    <text evidence="4">The sequence shown here is derived from an EMBL/GenBank/DDBJ whole genome shotgun (WGS) entry which is preliminary data.</text>
</comment>
<evidence type="ECO:0000313" key="4">
    <source>
        <dbReference type="EMBL" id="GAB1290567.1"/>
    </source>
</evidence>
<gene>
    <name evidence="4" type="ORF">APTSU1_000579700</name>
</gene>
<proteinExistence type="predicted"/>
<evidence type="ECO:0000256" key="2">
    <source>
        <dbReference type="SAM" id="Phobius"/>
    </source>
</evidence>
<dbReference type="InterPro" id="IPR050782">
    <property type="entry name" value="PP1_regulatory_subunit_3"/>
</dbReference>
<feature type="compositionally biased region" description="Basic and acidic residues" evidence="1">
    <location>
        <begin position="668"/>
        <end position="681"/>
    </location>
</feature>
<name>A0ABQ0EU46_APOSI</name>
<feature type="compositionally biased region" description="Basic and acidic residues" evidence="1">
    <location>
        <begin position="412"/>
        <end position="427"/>
    </location>
</feature>
<keyword evidence="5" id="KW-1185">Reference proteome</keyword>
<dbReference type="PANTHER" id="PTHR12307:SF2">
    <property type="entry name" value="PROTEIN PHOSPHATASE 1 REGULATORY SUBUNIT 3A"/>
    <property type="match status" value="1"/>
</dbReference>
<keyword evidence="2" id="KW-1133">Transmembrane helix</keyword>
<feature type="region of interest" description="Disordered" evidence="1">
    <location>
        <begin position="651"/>
        <end position="693"/>
    </location>
</feature>
<feature type="transmembrane region" description="Helical" evidence="2">
    <location>
        <begin position="1109"/>
        <end position="1142"/>
    </location>
</feature>
<dbReference type="PROSITE" id="PS51159">
    <property type="entry name" value="CBM21"/>
    <property type="match status" value="1"/>
</dbReference>
<keyword evidence="2" id="KW-0812">Transmembrane</keyword>
<dbReference type="Pfam" id="PF03370">
    <property type="entry name" value="CBM_21"/>
    <property type="match status" value="1"/>
</dbReference>
<organism evidence="4 5">
    <name type="scientific">Apodemus speciosus</name>
    <name type="common">Large Japanese field mouse</name>
    <dbReference type="NCBI Taxonomy" id="105296"/>
    <lineage>
        <taxon>Eukaryota</taxon>
        <taxon>Metazoa</taxon>
        <taxon>Chordata</taxon>
        <taxon>Craniata</taxon>
        <taxon>Vertebrata</taxon>
        <taxon>Euteleostomi</taxon>
        <taxon>Mammalia</taxon>
        <taxon>Eutheria</taxon>
        <taxon>Euarchontoglires</taxon>
        <taxon>Glires</taxon>
        <taxon>Rodentia</taxon>
        <taxon>Myomorpha</taxon>
        <taxon>Muroidea</taxon>
        <taxon>Muridae</taxon>
        <taxon>Murinae</taxon>
        <taxon>Apodemus</taxon>
    </lineage>
</organism>
<evidence type="ECO:0000256" key="1">
    <source>
        <dbReference type="SAM" id="MobiDB-lite"/>
    </source>
</evidence>
<dbReference type="InterPro" id="IPR038175">
    <property type="entry name" value="CBM21_dom_sf"/>
</dbReference>
<protein>
    <submittedName>
        <fullName evidence="4">Protein phosphatase 1 regulatory subunit 3A</fullName>
    </submittedName>
</protein>
<dbReference type="CDD" id="cd22255">
    <property type="entry name" value="PBD_PPP1R3A"/>
    <property type="match status" value="1"/>
</dbReference>
<dbReference type="PANTHER" id="PTHR12307">
    <property type="entry name" value="PROTEIN PHOSPHATASE 1 REGULATORY SUBUNIT"/>
    <property type="match status" value="1"/>
</dbReference>